<comment type="similarity">
    <text evidence="1">Belongs to the SEC15 family.</text>
</comment>
<dbReference type="STRING" id="1806994.A0A507BZX8"/>
<dbReference type="SUPFAM" id="SSF56214">
    <property type="entry name" value="4'-phosphopantetheinyl transferase"/>
    <property type="match status" value="2"/>
</dbReference>
<dbReference type="PANTHER" id="PTHR12702">
    <property type="entry name" value="SEC15"/>
    <property type="match status" value="1"/>
</dbReference>
<dbReference type="Pfam" id="PF20651">
    <property type="entry name" value="EXOC6_Sec15_N"/>
    <property type="match status" value="1"/>
</dbReference>
<evidence type="ECO:0000313" key="11">
    <source>
        <dbReference type="EMBL" id="TPX32691.1"/>
    </source>
</evidence>
<dbReference type="GO" id="GO:0090522">
    <property type="term" value="P:vesicle tethering involved in exocytosis"/>
    <property type="evidence" value="ECO:0007669"/>
    <property type="project" value="InterPro"/>
</dbReference>
<dbReference type="Gene3D" id="1.20.58.670">
    <property type="entry name" value="Dsl1p vesicle tethering complex, Tip20p subunit, domain D"/>
    <property type="match status" value="1"/>
</dbReference>
<dbReference type="GeneID" id="42005446"/>
<gene>
    <name evidence="11" type="ORF">SmJEL517_g04221</name>
</gene>
<dbReference type="InterPro" id="IPR008278">
    <property type="entry name" value="4-PPantetheinyl_Trfase_dom"/>
</dbReference>
<evidence type="ECO:0000259" key="10">
    <source>
        <dbReference type="Pfam" id="PF22624"/>
    </source>
</evidence>
<dbReference type="InterPro" id="IPR048359">
    <property type="entry name" value="EXOC6_Sec15_N"/>
</dbReference>
<keyword evidence="3" id="KW-0268">Exocytosis</keyword>
<evidence type="ECO:0000256" key="1">
    <source>
        <dbReference type="ARBA" id="ARBA00007944"/>
    </source>
</evidence>
<feature type="domain" description="4'-phosphopantetheinyl transferase" evidence="7">
    <location>
        <begin position="1028"/>
        <end position="1114"/>
    </location>
</feature>
<evidence type="ECO:0000256" key="2">
    <source>
        <dbReference type="ARBA" id="ARBA00022448"/>
    </source>
</evidence>
<dbReference type="GO" id="GO:0016020">
    <property type="term" value="C:membrane"/>
    <property type="evidence" value="ECO:0007669"/>
    <property type="project" value="TreeGrafter"/>
</dbReference>
<organism evidence="11 12">
    <name type="scientific">Synchytrium microbalum</name>
    <dbReference type="NCBI Taxonomy" id="1806994"/>
    <lineage>
        <taxon>Eukaryota</taxon>
        <taxon>Fungi</taxon>
        <taxon>Fungi incertae sedis</taxon>
        <taxon>Chytridiomycota</taxon>
        <taxon>Chytridiomycota incertae sedis</taxon>
        <taxon>Chytridiomycetes</taxon>
        <taxon>Synchytriales</taxon>
        <taxon>Synchytriaceae</taxon>
        <taxon>Synchytrium</taxon>
    </lineage>
</organism>
<dbReference type="InterPro" id="IPR055066">
    <property type="entry name" value="AASDHPPT_N"/>
</dbReference>
<dbReference type="Pfam" id="PF04091">
    <property type="entry name" value="Sec15_C"/>
    <property type="match status" value="1"/>
</dbReference>
<dbReference type="AlphaFoldDB" id="A0A507BZX8"/>
<dbReference type="OrthoDB" id="10267033at2759"/>
<dbReference type="Pfam" id="PF01648">
    <property type="entry name" value="ACPS"/>
    <property type="match status" value="1"/>
</dbReference>
<feature type="domain" description="4'-phosphopantetheinyl transferase N-terminal" evidence="10">
    <location>
        <begin position="934"/>
        <end position="1023"/>
    </location>
</feature>
<dbReference type="InterPro" id="IPR007225">
    <property type="entry name" value="EXOC6/Sec15"/>
</dbReference>
<dbReference type="InterPro" id="IPR037143">
    <property type="entry name" value="4-PPantetheinyl_Trfase_dom_sf"/>
</dbReference>
<keyword evidence="4" id="KW-0808">Transferase</keyword>
<reference evidence="11 12" key="1">
    <citation type="journal article" date="2019" name="Sci. Rep.">
        <title>Comparative genomics of chytrid fungi reveal insights into the obligate biotrophic and pathogenic lifestyle of Synchytrium endobioticum.</title>
        <authorList>
            <person name="van de Vossenberg B.T.L.H."/>
            <person name="Warris S."/>
            <person name="Nguyen H.D.T."/>
            <person name="van Gent-Pelzer M.P.E."/>
            <person name="Joly D.L."/>
            <person name="van de Geest H.C."/>
            <person name="Bonants P.J.M."/>
            <person name="Smith D.S."/>
            <person name="Levesque C.A."/>
            <person name="van der Lee T.A.J."/>
        </authorList>
    </citation>
    <scope>NUCLEOTIDE SEQUENCE [LARGE SCALE GENOMIC DNA]</scope>
    <source>
        <strain evidence="11 12">JEL517</strain>
    </source>
</reference>
<dbReference type="GO" id="GO:0006886">
    <property type="term" value="P:intracellular protein transport"/>
    <property type="evidence" value="ECO:0007669"/>
    <property type="project" value="InterPro"/>
</dbReference>
<dbReference type="PANTHER" id="PTHR12702:SF0">
    <property type="entry name" value="EXOCYST COMPLEX COMPONENT 6"/>
    <property type="match status" value="1"/>
</dbReference>
<dbReference type="Pfam" id="PF22624">
    <property type="entry name" value="AASDHPPT_N"/>
    <property type="match status" value="1"/>
</dbReference>
<dbReference type="RefSeq" id="XP_031023848.1">
    <property type="nucleotide sequence ID" value="XM_031170149.1"/>
</dbReference>
<feature type="domain" description="Exocyst complex subunit EXOC6/Sec15 C-terminal" evidence="8">
    <location>
        <begin position="463"/>
        <end position="824"/>
    </location>
</feature>
<proteinExistence type="inferred from homology"/>
<evidence type="ECO:0000256" key="6">
    <source>
        <dbReference type="SAM" id="MobiDB-lite"/>
    </source>
</evidence>
<evidence type="ECO:0000259" key="8">
    <source>
        <dbReference type="Pfam" id="PF04091"/>
    </source>
</evidence>
<evidence type="ECO:0000256" key="4">
    <source>
        <dbReference type="ARBA" id="ARBA00022679"/>
    </source>
</evidence>
<evidence type="ECO:0000256" key="3">
    <source>
        <dbReference type="ARBA" id="ARBA00022483"/>
    </source>
</evidence>
<keyword evidence="5" id="KW-0175">Coiled coil</keyword>
<keyword evidence="2" id="KW-0813">Transport</keyword>
<comment type="caution">
    <text evidence="11">The sequence shown here is derived from an EMBL/GenBank/DDBJ whole genome shotgun (WGS) entry which is preliminary data.</text>
</comment>
<feature type="domain" description="Exocyst complex component EXOC6/Sec15 N-terminal" evidence="9">
    <location>
        <begin position="109"/>
        <end position="277"/>
    </location>
</feature>
<evidence type="ECO:0000259" key="9">
    <source>
        <dbReference type="Pfam" id="PF20651"/>
    </source>
</evidence>
<keyword evidence="12" id="KW-1185">Reference proteome</keyword>
<sequence length="1202" mass="136267">MIKSKSSANNLSESIYKEEVLHLTQLVQQLAVLNDATSTSANNNPSPPTNNTSAIDSSKENNLNTSTSNNNGPTSASATNVAQIDNFDTISYIIKQIFQSGKQEAFTDQLNLFMHRKEGEIERMCNFHYQEFVQSVDQLLKVRAGAVELKNKILELNQELQVAGGKMIEKKREVIDYRRRMLNVETTIESFQKSMFVLEIANKINLHIDNRKFYAALRLLDELQSTHLRTSRQHEFAKHMLECIPNLRENIKEEISKDMKDWLINVRESTRKIGKLCLELTAVSQVRNRMRKSPSETLPAAKDIRDKVVSAEMLAVDDGETNILDNKHVKLDFKPLHSCLHIYDALGKRNDFKRNYEDSRRLQANLTISTPFSLKNDDLAGFETYLQDVIGFFVIEAIVMNTTENFRSRGSVEALWETAMEKIKTVIRDSLQDCENPELFLTIKIRLTIFIQALENYGYSVSKLTDLIISLFDRYSEMMKTKCSESVSELIDSDEYSPLTINNYDEYEQVNKAFTLREDIQKQNQRFPRIVPFSRGFPQCCERIQAFITGFYRFAEGFSTQYGEMDDLLKKSLESLLIQHVNGALLRQLSSNNLSAAVQIRVNLDYWEMACPQFEILLQERRSAHRGGRVVLQAQQAFRNSKKAAETRITELINIKIDQLLELADYEWQVSVTPAHAPAQPSSYLSDVADITTTVIASTVTNLPPDVQALVYLETFTHLAEALMASPFDYTTYAKKSSDLQLMLNPGVKKLNVNFISGFAVDVNFLKRFVLGLGMPNLADAFEELIQTLSFLRVDNYEPYLVSGVREQVYPRMRTSNAVVLLEKIRGESNTVFGTFQGTPAEKAKRKTLETLIKLMRESMARHQSSEPSTPVTMKTIAVYKRASSILCLRATGAVDSSKEDNINTSTVCNNNGPSAASATDVAQIDNFDTISHIEFETILTYIEPEECIRIRKFMYKIDARRASIGRLLLRQAVATATSNITWKEILIQRSDAGKPTLISPTLPTWSFNISHHGSYVTLSASTTYPEIGIDITKVEFPSGASNIPEFFDSLRGIFTPFEWSVIEAPLTGITKEDADWHHLHLFHCHWALKESYTKAKGMGLGLDLSRIEFRKRDGVWFDGRVIGRNVKDLPNTMADIKVYLDGKCVTDYCFELSYLDPTHPVSIAYGPTSTLEPLQSYKTLTIQDLIHNAQSLNPFATANNK</sequence>
<accession>A0A507BZX8</accession>
<evidence type="ECO:0000259" key="7">
    <source>
        <dbReference type="Pfam" id="PF01648"/>
    </source>
</evidence>
<dbReference type="GO" id="GO:0000145">
    <property type="term" value="C:exocyst"/>
    <property type="evidence" value="ECO:0007669"/>
    <property type="project" value="TreeGrafter"/>
</dbReference>
<dbReference type="GO" id="GO:0008897">
    <property type="term" value="F:holo-[acyl-carrier-protein] synthase activity"/>
    <property type="evidence" value="ECO:0007669"/>
    <property type="project" value="InterPro"/>
</dbReference>
<evidence type="ECO:0000313" key="12">
    <source>
        <dbReference type="Proteomes" id="UP000319731"/>
    </source>
</evidence>
<dbReference type="Gene3D" id="3.90.470.20">
    <property type="entry name" value="4'-phosphopantetheinyl transferase domain"/>
    <property type="match status" value="2"/>
</dbReference>
<dbReference type="GO" id="GO:0000287">
    <property type="term" value="F:magnesium ion binding"/>
    <property type="evidence" value="ECO:0007669"/>
    <property type="project" value="InterPro"/>
</dbReference>
<dbReference type="InterPro" id="IPR046361">
    <property type="entry name" value="EXOC6/Sec15_C"/>
</dbReference>
<feature type="region of interest" description="Disordered" evidence="6">
    <location>
        <begin position="37"/>
        <end position="77"/>
    </location>
</feature>
<evidence type="ECO:0000256" key="5">
    <source>
        <dbReference type="ARBA" id="ARBA00023054"/>
    </source>
</evidence>
<protein>
    <submittedName>
        <fullName evidence="11">Holo-[acyl-carrier-protein] synthase</fullName>
    </submittedName>
</protein>
<dbReference type="EMBL" id="QEAO01000027">
    <property type="protein sequence ID" value="TPX32691.1"/>
    <property type="molecule type" value="Genomic_DNA"/>
</dbReference>
<name>A0A507BZX8_9FUNG</name>
<dbReference type="InterPro" id="IPR042044">
    <property type="entry name" value="EXOC6PINT-1/Sec15/Tip20_C_dom2"/>
</dbReference>
<dbReference type="Proteomes" id="UP000319731">
    <property type="component" value="Unassembled WGS sequence"/>
</dbReference>
<dbReference type="InterPro" id="IPR042045">
    <property type="entry name" value="EXOC6/Sec15_C_dom1"/>
</dbReference>
<dbReference type="GO" id="GO:0006893">
    <property type="term" value="P:Golgi to plasma membrane transport"/>
    <property type="evidence" value="ECO:0007669"/>
    <property type="project" value="TreeGrafter"/>
</dbReference>
<dbReference type="Gene3D" id="1.10.357.30">
    <property type="entry name" value="Exocyst complex subunit Sec15 C-terminal domain, N-terminal subdomain"/>
    <property type="match status" value="1"/>
</dbReference>